<name>A0ACC3SGZ9_9PEZI</name>
<evidence type="ECO:0000313" key="1">
    <source>
        <dbReference type="EMBL" id="KAK8213306.1"/>
    </source>
</evidence>
<dbReference type="EMBL" id="JAMKPW020000011">
    <property type="protein sequence ID" value="KAK8213306.1"/>
    <property type="molecule type" value="Genomic_DNA"/>
</dbReference>
<comment type="caution">
    <text evidence="1">The sequence shown here is derived from an EMBL/GenBank/DDBJ whole genome shotgun (WGS) entry which is preliminary data.</text>
</comment>
<gene>
    <name evidence="1" type="ORF">M8818_002605</name>
</gene>
<evidence type="ECO:0000313" key="2">
    <source>
        <dbReference type="Proteomes" id="UP001320706"/>
    </source>
</evidence>
<organism evidence="1 2">
    <name type="scientific">Zalaria obscura</name>
    <dbReference type="NCBI Taxonomy" id="2024903"/>
    <lineage>
        <taxon>Eukaryota</taxon>
        <taxon>Fungi</taxon>
        <taxon>Dikarya</taxon>
        <taxon>Ascomycota</taxon>
        <taxon>Pezizomycotina</taxon>
        <taxon>Dothideomycetes</taxon>
        <taxon>Dothideomycetidae</taxon>
        <taxon>Dothideales</taxon>
        <taxon>Zalariaceae</taxon>
        <taxon>Zalaria</taxon>
    </lineage>
</organism>
<proteinExistence type="predicted"/>
<sequence>MSATSDSSSDSESVISDDNRPRVKPMDSDNSVQPVSTAGEDVQDVMEIDTPNGETVTKEKCSLLEIALKHKFGDLKARLLFGQNDEKHIPDVF</sequence>
<reference evidence="1" key="1">
    <citation type="submission" date="2024-02" db="EMBL/GenBank/DDBJ databases">
        <title>Metagenome Assembled Genome of Zalaria obscura JY119.</title>
        <authorList>
            <person name="Vighnesh L."/>
            <person name="Jagadeeshwari U."/>
            <person name="Venkata Ramana C."/>
            <person name="Sasikala C."/>
        </authorList>
    </citation>
    <scope>NUCLEOTIDE SEQUENCE</scope>
    <source>
        <strain evidence="1">JY119</strain>
    </source>
</reference>
<keyword evidence="2" id="KW-1185">Reference proteome</keyword>
<accession>A0ACC3SGZ9</accession>
<dbReference type="Proteomes" id="UP001320706">
    <property type="component" value="Unassembled WGS sequence"/>
</dbReference>
<protein>
    <submittedName>
        <fullName evidence="1">Uncharacterized protein</fullName>
    </submittedName>
</protein>